<dbReference type="Pfam" id="PF02365">
    <property type="entry name" value="NAM"/>
    <property type="match status" value="1"/>
</dbReference>
<name>A0A0K9PDU3_ZOSMR</name>
<feature type="domain" description="NAC" evidence="5">
    <location>
        <begin position="20"/>
        <end position="171"/>
    </location>
</feature>
<dbReference type="Gene3D" id="2.170.150.80">
    <property type="entry name" value="NAC domain"/>
    <property type="match status" value="1"/>
</dbReference>
<dbReference type="OMA" id="NCKVERE"/>
<dbReference type="PANTHER" id="PTHR31744:SF92">
    <property type="entry name" value="NAC DOMAIN-CONTAINING PROTEIN 87"/>
    <property type="match status" value="1"/>
</dbReference>
<dbReference type="PANTHER" id="PTHR31744">
    <property type="entry name" value="PROTEIN CUP-SHAPED COTYLEDON 2-RELATED"/>
    <property type="match status" value="1"/>
</dbReference>
<dbReference type="STRING" id="29655.A0A0K9PDU3"/>
<evidence type="ECO:0000256" key="4">
    <source>
        <dbReference type="ARBA" id="ARBA00023242"/>
    </source>
</evidence>
<reference evidence="7" key="1">
    <citation type="journal article" date="2016" name="Nature">
        <title>The genome of the seagrass Zostera marina reveals angiosperm adaptation to the sea.</title>
        <authorList>
            <person name="Olsen J.L."/>
            <person name="Rouze P."/>
            <person name="Verhelst B."/>
            <person name="Lin Y.-C."/>
            <person name="Bayer T."/>
            <person name="Collen J."/>
            <person name="Dattolo E."/>
            <person name="De Paoli E."/>
            <person name="Dittami S."/>
            <person name="Maumus F."/>
            <person name="Michel G."/>
            <person name="Kersting A."/>
            <person name="Lauritano C."/>
            <person name="Lohaus R."/>
            <person name="Toepel M."/>
            <person name="Tonon T."/>
            <person name="Vanneste K."/>
            <person name="Amirebrahimi M."/>
            <person name="Brakel J."/>
            <person name="Bostroem C."/>
            <person name="Chovatia M."/>
            <person name="Grimwood J."/>
            <person name="Jenkins J.W."/>
            <person name="Jueterbock A."/>
            <person name="Mraz A."/>
            <person name="Stam W.T."/>
            <person name="Tice H."/>
            <person name="Bornberg-Bauer E."/>
            <person name="Green P.J."/>
            <person name="Pearson G.A."/>
            <person name="Procaccini G."/>
            <person name="Duarte C.M."/>
            <person name="Schmutz J."/>
            <person name="Reusch T.B.H."/>
            <person name="Van de Peer Y."/>
        </authorList>
    </citation>
    <scope>NUCLEOTIDE SEQUENCE [LARGE SCALE GENOMIC DNA]</scope>
    <source>
        <strain evidence="7">cv. Finnish</strain>
    </source>
</reference>
<dbReference type="AlphaFoldDB" id="A0A0K9PDU3"/>
<dbReference type="OrthoDB" id="1424968at2759"/>
<keyword evidence="1" id="KW-0805">Transcription regulation</keyword>
<dbReference type="SUPFAM" id="SSF101941">
    <property type="entry name" value="NAC domain"/>
    <property type="match status" value="1"/>
</dbReference>
<protein>
    <submittedName>
        <fullName evidence="6">NAC domain-containing protein 4</fullName>
    </submittedName>
</protein>
<evidence type="ECO:0000313" key="6">
    <source>
        <dbReference type="EMBL" id="KMZ66427.1"/>
    </source>
</evidence>
<dbReference type="EMBL" id="LFYR01000980">
    <property type="protein sequence ID" value="KMZ66427.1"/>
    <property type="molecule type" value="Genomic_DNA"/>
</dbReference>
<dbReference type="PROSITE" id="PS51005">
    <property type="entry name" value="NAC"/>
    <property type="match status" value="1"/>
</dbReference>
<dbReference type="GO" id="GO:0003677">
    <property type="term" value="F:DNA binding"/>
    <property type="evidence" value="ECO:0007669"/>
    <property type="project" value="UniProtKB-KW"/>
</dbReference>
<gene>
    <name evidence="6" type="ORF">ZOSMA_29G00760</name>
</gene>
<evidence type="ECO:0000313" key="7">
    <source>
        <dbReference type="Proteomes" id="UP000036987"/>
    </source>
</evidence>
<dbReference type="GO" id="GO:0005634">
    <property type="term" value="C:nucleus"/>
    <property type="evidence" value="ECO:0007669"/>
    <property type="project" value="UniProtKB-ARBA"/>
</dbReference>
<proteinExistence type="predicted"/>
<dbReference type="InterPro" id="IPR003441">
    <property type="entry name" value="NAC-dom"/>
</dbReference>
<accession>A0A0K9PDU3</accession>
<dbReference type="InterPro" id="IPR036093">
    <property type="entry name" value="NAC_dom_sf"/>
</dbReference>
<dbReference type="Proteomes" id="UP000036987">
    <property type="component" value="Unassembled WGS sequence"/>
</dbReference>
<dbReference type="FunFam" id="2.170.150.80:FF:000006">
    <property type="entry name" value="NAC domain-containing protein 100-like"/>
    <property type="match status" value="1"/>
</dbReference>
<comment type="caution">
    <text evidence="6">The sequence shown here is derived from an EMBL/GenBank/DDBJ whole genome shotgun (WGS) entry which is preliminary data.</text>
</comment>
<sequence>MNMMEGDGDGDHHGHGSLCLPPGFRFHPMDEEIITHYLWEKVLDNSFTATAIGEVDLNKCEPWDLPGKAKMGEKEWFFFCQRDRKYPTGMRTNRATEAGYWKATGKDKEIFKGKGNLIGMKKTLVFYTGRAPKGEKTNWVIHEFRLEGKSSYNRLPPNSMYEWVVCRVFHKDSEIKMIRSSCESNEMMMMMMARGNTFSMNSSLVDEFLVSPTLPPLVETSTDHHHHQDQDHDYTTTITTTMDPNSSTSQFYTHHNQPFLTDTQNNNYNFDQMPDYSHQTTLQMSVASQETAMSTDQNPEISSLGLEIGCGHYYDDDGFENLWK</sequence>
<evidence type="ECO:0000256" key="1">
    <source>
        <dbReference type="ARBA" id="ARBA00023015"/>
    </source>
</evidence>
<keyword evidence="7" id="KW-1185">Reference proteome</keyword>
<keyword evidence="4" id="KW-0539">Nucleus</keyword>
<evidence type="ECO:0000256" key="2">
    <source>
        <dbReference type="ARBA" id="ARBA00023125"/>
    </source>
</evidence>
<dbReference type="GO" id="GO:0006355">
    <property type="term" value="P:regulation of DNA-templated transcription"/>
    <property type="evidence" value="ECO:0007669"/>
    <property type="project" value="InterPro"/>
</dbReference>
<keyword evidence="2" id="KW-0238">DNA-binding</keyword>
<evidence type="ECO:0000256" key="3">
    <source>
        <dbReference type="ARBA" id="ARBA00023163"/>
    </source>
</evidence>
<keyword evidence="3" id="KW-0804">Transcription</keyword>
<evidence type="ECO:0000259" key="5">
    <source>
        <dbReference type="PROSITE" id="PS51005"/>
    </source>
</evidence>
<organism evidence="6 7">
    <name type="scientific">Zostera marina</name>
    <name type="common">Eelgrass</name>
    <dbReference type="NCBI Taxonomy" id="29655"/>
    <lineage>
        <taxon>Eukaryota</taxon>
        <taxon>Viridiplantae</taxon>
        <taxon>Streptophyta</taxon>
        <taxon>Embryophyta</taxon>
        <taxon>Tracheophyta</taxon>
        <taxon>Spermatophyta</taxon>
        <taxon>Magnoliopsida</taxon>
        <taxon>Liliopsida</taxon>
        <taxon>Zosteraceae</taxon>
        <taxon>Zostera</taxon>
    </lineage>
</organism>